<evidence type="ECO:0000256" key="2">
    <source>
        <dbReference type="SAM" id="MobiDB-lite"/>
    </source>
</evidence>
<evidence type="ECO:0000313" key="4">
    <source>
        <dbReference type="EMBL" id="KAK0642130.1"/>
    </source>
</evidence>
<feature type="region of interest" description="Disordered" evidence="2">
    <location>
        <begin position="519"/>
        <end position="550"/>
    </location>
</feature>
<dbReference type="GO" id="GO:0005829">
    <property type="term" value="C:cytosol"/>
    <property type="evidence" value="ECO:0007669"/>
    <property type="project" value="TreeGrafter"/>
</dbReference>
<proteinExistence type="predicted"/>
<feature type="coiled-coil region" evidence="1">
    <location>
        <begin position="1158"/>
        <end position="1198"/>
    </location>
</feature>
<feature type="region of interest" description="Disordered" evidence="2">
    <location>
        <begin position="671"/>
        <end position="707"/>
    </location>
</feature>
<feature type="region of interest" description="Disordered" evidence="2">
    <location>
        <begin position="1073"/>
        <end position="1153"/>
    </location>
</feature>
<dbReference type="Pfam" id="PF02213">
    <property type="entry name" value="GYF"/>
    <property type="match status" value="1"/>
</dbReference>
<dbReference type="InterPro" id="IPR035445">
    <property type="entry name" value="GYF-like_dom_sf"/>
</dbReference>
<keyword evidence="5" id="KW-1185">Reference proteome</keyword>
<dbReference type="InterPro" id="IPR051640">
    <property type="entry name" value="GRB10-interact_GYF"/>
</dbReference>
<evidence type="ECO:0000313" key="5">
    <source>
        <dbReference type="Proteomes" id="UP001174936"/>
    </source>
</evidence>
<feature type="region of interest" description="Disordered" evidence="2">
    <location>
        <begin position="1203"/>
        <end position="1255"/>
    </location>
</feature>
<gene>
    <name evidence="4" type="ORF">B0T16DRAFT_449386</name>
</gene>
<feature type="region of interest" description="Disordered" evidence="2">
    <location>
        <begin position="132"/>
        <end position="155"/>
    </location>
</feature>
<dbReference type="CDD" id="cd00072">
    <property type="entry name" value="GYF"/>
    <property type="match status" value="1"/>
</dbReference>
<dbReference type="InterPro" id="IPR003169">
    <property type="entry name" value="GYF"/>
</dbReference>
<feature type="compositionally biased region" description="Basic and acidic residues" evidence="2">
    <location>
        <begin position="448"/>
        <end position="457"/>
    </location>
</feature>
<reference evidence="4" key="1">
    <citation type="submission" date="2023-06" db="EMBL/GenBank/DDBJ databases">
        <title>Genome-scale phylogeny and comparative genomics of the fungal order Sordariales.</title>
        <authorList>
            <consortium name="Lawrence Berkeley National Laboratory"/>
            <person name="Hensen N."/>
            <person name="Bonometti L."/>
            <person name="Westerberg I."/>
            <person name="Brannstrom I.O."/>
            <person name="Guillou S."/>
            <person name="Cros-Aarteil S."/>
            <person name="Calhoun S."/>
            <person name="Haridas S."/>
            <person name="Kuo A."/>
            <person name="Mondo S."/>
            <person name="Pangilinan J."/>
            <person name="Riley R."/>
            <person name="Labutti K."/>
            <person name="Andreopoulos B."/>
            <person name="Lipzen A."/>
            <person name="Chen C."/>
            <person name="Yanf M."/>
            <person name="Daum C."/>
            <person name="Ng V."/>
            <person name="Clum A."/>
            <person name="Steindorff A."/>
            <person name="Ohm R."/>
            <person name="Martin F."/>
            <person name="Silar P."/>
            <person name="Natvig D."/>
            <person name="Lalanne C."/>
            <person name="Gautier V."/>
            <person name="Ament-Velasquez S.L."/>
            <person name="Kruys A."/>
            <person name="Hutchinson M.I."/>
            <person name="Powell A.J."/>
            <person name="Barry K."/>
            <person name="Miller A.N."/>
            <person name="Grigoriev I.V."/>
            <person name="Debuchy R."/>
            <person name="Gladieux P."/>
            <person name="Thoren M.H."/>
            <person name="Johannesson H."/>
        </authorList>
    </citation>
    <scope>NUCLEOTIDE SEQUENCE</scope>
    <source>
        <strain evidence="4">SMH2532-1</strain>
    </source>
</reference>
<feature type="compositionally biased region" description="Polar residues" evidence="2">
    <location>
        <begin position="671"/>
        <end position="682"/>
    </location>
</feature>
<dbReference type="EMBL" id="JAULSV010000006">
    <property type="protein sequence ID" value="KAK0642130.1"/>
    <property type="molecule type" value="Genomic_DNA"/>
</dbReference>
<evidence type="ECO:0000256" key="1">
    <source>
        <dbReference type="SAM" id="Coils"/>
    </source>
</evidence>
<sequence>MPVQLPSSFASAAAGQTRDPRASGRGDSVRGSGSGEWPRSNGTRTFRRPSTTPFNQTASANSADASQSLVDDTPLPSANLSSSNYDHSGPLRYSKEELLQIFVNSSEATRADVTQLLASTWNTNHVNGTPSRGWGKSGEAQHIPQDPTVCWDQSGSVKPISLEDYTAEEREIFAGDVNSTLKIPQQGKEGNQGGGGGGAQNGRKASISLVNTGNHPMSSPSTASRPGTRRRETADTNPFPSASIASPTASRFSRDDWLPRRSTELKEPITDEPEEDMSAREQPARSQTFGLPRANTGGFAGSSLWSATTAPAAGAFGSFALNTSAIGDKRFGTGSSRLAHLIPKESAENLAGKSNEGASADPSRAWRSRQRTDTDPFGGEGSVSGSAILGGAQDTSPPTLNSQLHRGVFDTPVKGATSDFGMAGLNLGHAVGNGPASPSETNPYRSPMADRGDEGHDDKDAVAPEFSNHFDTLRGAYGGASAFDHDDSDVRVPAPEPPSHYSTLSRAFGGAAAFDGSDRSQTSSVGAKGLPAVNTLTGWPGAPSTGTPDRERQPFNSAFGGSIFSPLGDLQSPGLGGLGGVFGAPGSSTIGRSSKLGSLFPAAMQAQMHGQDHENLSDSLPDLRQANPLGAIGRGPIGAQPRDAGSPVRQNRGPFEDLFQNPDAARAAFTTADQSQPGLTSTAQGSSFPAASGSAFTTGPTGSEPSAVRTMVMPDRMRWVYLDPQGTMQGPFSGLEMNDWYKANFFSPDLRVKRVEDNDFEPLGQLIRRIGNSREPFLVPQMGIPHGSGPSGAFPVAGTEAVPPLQNAFPSFGRTLTAAQQNDLERRKQEEQLFHARQREMAHHHQAAFTRIPMQPGIPGALHHHSSAHSLQSQPSFGSMSSPIGVAPQPPIGPLIPNSSFFENAPNVNLPQGQAQPGLGAAPDLFNPDLNLSERQMLASLHSGGLGGIFPSQQHSGVPTNDGGMRGQLPAMDQLQKDSSGFSSRLQEFHELRSQQDAEDPNVAAIVAAAHAEAEARAEAPDHDLTSTAESEASASVSEVETRVETTSKKAAARGQAGLSLTERVMKTQADNAAALKPSQQQSSGLPMPFPPPASTTPIAAPTAQRPASNLPTRYDERSATGTPDTTSDGAALAPPPAAPWAPQPGIESHKGPSLKEIQEAEAKKAAKQEEAAAALRRAALEQEAAALREREKAAAAIIGLPATSTWGTGSPVSTSTTGSAWKQPTTTKGSAATTSSTSASSKKTIADIQREEETRKRKAMEAAAMQTAVASGVGLGKRYADLASKTSGPPGISTAAAAQTTGGGWSTVGAGGKVKIPTGPAAQSRSTSAASAKTPVPPIAPKPAVKQVTIGLKDAKSMAMEEFKKWVNRELIRGRVNDADQFMNLLLEMPLDSNLIADVAYSASQILDGRHFADEFLRRKKLADRGMFDKDVAPAGDSKNSNNGGWSEVAKKGGSTAPKEDNNIAGFRMVASKKGKGKKQN</sequence>
<dbReference type="PROSITE" id="PS50829">
    <property type="entry name" value="GYF"/>
    <property type="match status" value="1"/>
</dbReference>
<feature type="region of interest" description="Disordered" evidence="2">
    <location>
        <begin position="176"/>
        <end position="304"/>
    </location>
</feature>
<feature type="compositionally biased region" description="Low complexity" evidence="2">
    <location>
        <begin position="1026"/>
        <end position="1039"/>
    </location>
</feature>
<evidence type="ECO:0000259" key="3">
    <source>
        <dbReference type="PROSITE" id="PS50829"/>
    </source>
</evidence>
<feature type="compositionally biased region" description="Polar residues" evidence="2">
    <location>
        <begin position="1"/>
        <end position="10"/>
    </location>
</feature>
<feature type="compositionally biased region" description="Basic and acidic residues" evidence="2">
    <location>
        <begin position="1013"/>
        <end position="1025"/>
    </location>
</feature>
<feature type="region of interest" description="Disordered" evidence="2">
    <location>
        <begin position="345"/>
        <end position="397"/>
    </location>
</feature>
<feature type="region of interest" description="Disordered" evidence="2">
    <location>
        <begin position="1013"/>
        <end position="1060"/>
    </location>
</feature>
<feature type="compositionally biased region" description="Gly residues" evidence="2">
    <location>
        <begin position="190"/>
        <end position="200"/>
    </location>
</feature>
<feature type="compositionally biased region" description="Low complexity" evidence="2">
    <location>
        <begin position="683"/>
        <end position="696"/>
    </location>
</feature>
<feature type="compositionally biased region" description="Polar residues" evidence="2">
    <location>
        <begin position="208"/>
        <end position="225"/>
    </location>
</feature>
<accession>A0AA39XYI0</accession>
<feature type="compositionally biased region" description="Polar residues" evidence="2">
    <location>
        <begin position="235"/>
        <end position="251"/>
    </location>
</feature>
<feature type="compositionally biased region" description="Low complexity" evidence="2">
    <location>
        <begin position="1322"/>
        <end position="1335"/>
    </location>
</feature>
<feature type="region of interest" description="Disordered" evidence="2">
    <location>
        <begin position="1"/>
        <end position="86"/>
    </location>
</feature>
<feature type="domain" description="GYF" evidence="3">
    <location>
        <begin position="716"/>
        <end position="764"/>
    </location>
</feature>
<feature type="compositionally biased region" description="Basic and acidic residues" evidence="2">
    <location>
        <begin position="252"/>
        <end position="269"/>
    </location>
</feature>
<feature type="region of interest" description="Disordered" evidence="2">
    <location>
        <begin position="1433"/>
        <end position="1482"/>
    </location>
</feature>
<dbReference type="Proteomes" id="UP001174936">
    <property type="component" value="Unassembled WGS sequence"/>
</dbReference>
<dbReference type="SUPFAM" id="SSF55277">
    <property type="entry name" value="GYF domain"/>
    <property type="match status" value="1"/>
</dbReference>
<feature type="compositionally biased region" description="Basic and acidic residues" evidence="2">
    <location>
        <begin position="1245"/>
        <end position="1255"/>
    </location>
</feature>
<dbReference type="PANTHER" id="PTHR14445:SF36">
    <property type="entry name" value="FI03272P-RELATED"/>
    <property type="match status" value="1"/>
</dbReference>
<feature type="region of interest" description="Disordered" evidence="2">
    <location>
        <begin position="949"/>
        <end position="969"/>
    </location>
</feature>
<feature type="compositionally biased region" description="Basic and acidic residues" evidence="2">
    <location>
        <begin position="18"/>
        <end position="28"/>
    </location>
</feature>
<dbReference type="SMART" id="SM00444">
    <property type="entry name" value="GYF"/>
    <property type="match status" value="1"/>
</dbReference>
<name>A0AA39XYI0_9PEZI</name>
<feature type="compositionally biased region" description="Pro residues" evidence="2">
    <location>
        <begin position="1134"/>
        <end position="1143"/>
    </location>
</feature>
<feature type="compositionally biased region" description="Polar residues" evidence="2">
    <location>
        <begin position="55"/>
        <end position="86"/>
    </location>
</feature>
<feature type="compositionally biased region" description="Low complexity" evidence="2">
    <location>
        <begin position="1204"/>
        <end position="1244"/>
    </location>
</feature>
<keyword evidence="1" id="KW-0175">Coiled coil</keyword>
<protein>
    <recommendedName>
        <fullName evidence="3">GYF domain-containing protein</fullName>
    </recommendedName>
</protein>
<feature type="region of interest" description="Disordered" evidence="2">
    <location>
        <begin position="1318"/>
        <end position="1341"/>
    </location>
</feature>
<dbReference type="Gene3D" id="3.30.1490.40">
    <property type="match status" value="1"/>
</dbReference>
<dbReference type="PANTHER" id="PTHR14445">
    <property type="entry name" value="GRB10 INTERACTING GYF PROTEIN"/>
    <property type="match status" value="1"/>
</dbReference>
<feature type="region of interest" description="Disordered" evidence="2">
    <location>
        <begin position="861"/>
        <end position="881"/>
    </location>
</feature>
<feature type="compositionally biased region" description="Polar residues" evidence="2">
    <location>
        <begin position="1120"/>
        <end position="1129"/>
    </location>
</feature>
<feature type="region of interest" description="Disordered" evidence="2">
    <location>
        <begin position="431"/>
        <end position="457"/>
    </location>
</feature>
<feature type="compositionally biased region" description="Basic residues" evidence="2">
    <location>
        <begin position="1472"/>
        <end position="1482"/>
    </location>
</feature>
<organism evidence="4 5">
    <name type="scientific">Cercophora newfieldiana</name>
    <dbReference type="NCBI Taxonomy" id="92897"/>
    <lineage>
        <taxon>Eukaryota</taxon>
        <taxon>Fungi</taxon>
        <taxon>Dikarya</taxon>
        <taxon>Ascomycota</taxon>
        <taxon>Pezizomycotina</taxon>
        <taxon>Sordariomycetes</taxon>
        <taxon>Sordariomycetidae</taxon>
        <taxon>Sordariales</taxon>
        <taxon>Lasiosphaeriaceae</taxon>
        <taxon>Cercophora</taxon>
    </lineage>
</organism>
<comment type="caution">
    <text evidence="4">The sequence shown here is derived from an EMBL/GenBank/DDBJ whole genome shotgun (WGS) entry which is preliminary data.</text>
</comment>